<dbReference type="GO" id="GO:0003677">
    <property type="term" value="F:DNA binding"/>
    <property type="evidence" value="ECO:0007669"/>
    <property type="project" value="InterPro"/>
</dbReference>
<evidence type="ECO:0000259" key="3">
    <source>
        <dbReference type="PROSITE" id="PS50043"/>
    </source>
</evidence>
<dbReference type="InterPro" id="IPR041664">
    <property type="entry name" value="AAA_16"/>
</dbReference>
<dbReference type="PROSITE" id="PS50043">
    <property type="entry name" value="HTH_LUXR_2"/>
    <property type="match status" value="1"/>
</dbReference>
<dbReference type="PANTHER" id="PTHR16305">
    <property type="entry name" value="TESTICULAR SOLUBLE ADENYLYL CYCLASE"/>
    <property type="match status" value="1"/>
</dbReference>
<evidence type="ECO:0000256" key="1">
    <source>
        <dbReference type="ARBA" id="ARBA00022741"/>
    </source>
</evidence>
<dbReference type="Pfam" id="PF00196">
    <property type="entry name" value="GerE"/>
    <property type="match status" value="1"/>
</dbReference>
<comment type="caution">
    <text evidence="4">The sequence shown here is derived from an EMBL/GenBank/DDBJ whole genome shotgun (WGS) entry which is preliminary data.</text>
</comment>
<dbReference type="CDD" id="cd06170">
    <property type="entry name" value="LuxR_C_like"/>
    <property type="match status" value="1"/>
</dbReference>
<dbReference type="GO" id="GO:0005737">
    <property type="term" value="C:cytoplasm"/>
    <property type="evidence" value="ECO:0007669"/>
    <property type="project" value="TreeGrafter"/>
</dbReference>
<keyword evidence="5" id="KW-1185">Reference proteome</keyword>
<dbReference type="GO" id="GO:0004016">
    <property type="term" value="F:adenylate cyclase activity"/>
    <property type="evidence" value="ECO:0007669"/>
    <property type="project" value="TreeGrafter"/>
</dbReference>
<organism evidence="4 5">
    <name type="scientific">Planosporangium flavigriseum</name>
    <dbReference type="NCBI Taxonomy" id="373681"/>
    <lineage>
        <taxon>Bacteria</taxon>
        <taxon>Bacillati</taxon>
        <taxon>Actinomycetota</taxon>
        <taxon>Actinomycetes</taxon>
        <taxon>Micromonosporales</taxon>
        <taxon>Micromonosporaceae</taxon>
        <taxon>Planosporangium</taxon>
    </lineage>
</organism>
<evidence type="ECO:0000256" key="2">
    <source>
        <dbReference type="ARBA" id="ARBA00022840"/>
    </source>
</evidence>
<dbReference type="SUPFAM" id="SSF48452">
    <property type="entry name" value="TPR-like"/>
    <property type="match status" value="1"/>
</dbReference>
<dbReference type="InterPro" id="IPR016032">
    <property type="entry name" value="Sig_transdc_resp-reg_C-effctor"/>
</dbReference>
<name>A0A8J3LPM2_9ACTN</name>
<dbReference type="InterPro" id="IPR000792">
    <property type="entry name" value="Tscrpt_reg_LuxR_C"/>
</dbReference>
<evidence type="ECO:0000313" key="5">
    <source>
        <dbReference type="Proteomes" id="UP000653674"/>
    </source>
</evidence>
<gene>
    <name evidence="4" type="ORF">Pfl04_27420</name>
</gene>
<dbReference type="GO" id="GO:0005524">
    <property type="term" value="F:ATP binding"/>
    <property type="evidence" value="ECO:0007669"/>
    <property type="project" value="UniProtKB-KW"/>
</dbReference>
<dbReference type="Proteomes" id="UP000653674">
    <property type="component" value="Unassembled WGS sequence"/>
</dbReference>
<keyword evidence="1" id="KW-0547">Nucleotide-binding</keyword>
<dbReference type="SMART" id="SM00421">
    <property type="entry name" value="HTH_LUXR"/>
    <property type="match status" value="1"/>
</dbReference>
<dbReference type="Gene3D" id="1.10.10.10">
    <property type="entry name" value="Winged helix-like DNA-binding domain superfamily/Winged helix DNA-binding domain"/>
    <property type="match status" value="1"/>
</dbReference>
<dbReference type="SUPFAM" id="SSF46894">
    <property type="entry name" value="C-terminal effector domain of the bipartite response regulators"/>
    <property type="match status" value="1"/>
</dbReference>
<dbReference type="InterPro" id="IPR036388">
    <property type="entry name" value="WH-like_DNA-bd_sf"/>
</dbReference>
<dbReference type="GO" id="GO:0006355">
    <property type="term" value="P:regulation of DNA-templated transcription"/>
    <property type="evidence" value="ECO:0007669"/>
    <property type="project" value="InterPro"/>
</dbReference>
<evidence type="ECO:0000313" key="4">
    <source>
        <dbReference type="EMBL" id="GIG74338.1"/>
    </source>
</evidence>
<keyword evidence="2" id="KW-0067">ATP-binding</keyword>
<feature type="domain" description="HTH luxR-type" evidence="3">
    <location>
        <begin position="821"/>
        <end position="886"/>
    </location>
</feature>
<dbReference type="EMBL" id="BONU01000016">
    <property type="protein sequence ID" value="GIG74338.1"/>
    <property type="molecule type" value="Genomic_DNA"/>
</dbReference>
<protein>
    <submittedName>
        <fullName evidence="4">LuxR family transcriptional regulator</fullName>
    </submittedName>
</protein>
<proteinExistence type="predicted"/>
<dbReference type="Pfam" id="PF13191">
    <property type="entry name" value="AAA_16"/>
    <property type="match status" value="1"/>
</dbReference>
<dbReference type="RefSeq" id="WP_168073993.1">
    <property type="nucleotide sequence ID" value="NZ_BAAAQJ010000016.1"/>
</dbReference>
<reference evidence="4" key="1">
    <citation type="submission" date="2021-01" db="EMBL/GenBank/DDBJ databases">
        <title>Whole genome shotgun sequence of Planosporangium flavigriseum NBRC 105377.</title>
        <authorList>
            <person name="Komaki H."/>
            <person name="Tamura T."/>
        </authorList>
    </citation>
    <scope>NUCLEOTIDE SEQUENCE</scope>
    <source>
        <strain evidence="4">NBRC 105377</strain>
    </source>
</reference>
<sequence length="889" mass="94624">MRTTVVGRDDEIARVRTLAHRAATGYGSTILIEGEPGIGKSALLAVAAAEARRLGARVLRGRGVPVEEPPPFGVVRSWLDAELPADGDFALIELILGRLESWCAVGPLVVLVDDLQWADTSSLLLLGRLGRAVGQLPVLLVAAYQPTQQNARLDVLVRSLRGQGAVPMRLDPLTEDDLAELVRLLLGVPPGPGLRELLAQAGGNALYTTEVLGALARTGRLQVADGVATLRRGAASGTVQAALLDLVQRRLEPLSADTRDLLRAAAVLGPGFDLTELAAVLDRPVISLWQPVSEAVTTGLLVDAGDQLVFRHELVRQVLAGGLPATAADALRLRAGRALASAGARVERVARHLTAVTGLAPDLVDWLARAAEALVVRAPELAMPLLERTLAQRSAEAPAVLRLQYARALLWAGRPVEARRAAQAALRVPGTPPVALHWLLAQAYLQSGRAGSARTVAERVLASARCGDEEAARFRALLALCLLLSGRADAADASAGTALAGADGYVSAYALTVRAGVQLVRQRPQAALHLADRALTALGSDPVQPDRPFPPHLVRGFCLLELDRFAEAEAAFTEGRRRLGRTFRTWHHMALARLRYLQGRWNDALAEIRAGLDVTDCPGLAGGLRSQAALIAVHRGEVDAGSPHTPDPHPYWGWLRLAARALRCERDGDPERALLALLDAAGRGLPGSCLAADLARLAASTGQRSRARGLADGYDRVAAEHPGPHVRATALLCRGVAEADAALLLAAAQEFGEAGRPLYEGYAYEEAAALLAATGSRVRARSALDSAVRCYDRLGAAWDLDRAQARLREAGVRHRHIRQRPKTGWESLTQTERRILGLVAAGRSNPDIAAELYLSRRTVRNHVSHILAKLGLSSRVELAVSAYENGAVG</sequence>
<dbReference type="PANTHER" id="PTHR16305:SF35">
    <property type="entry name" value="TRANSCRIPTIONAL ACTIVATOR DOMAIN"/>
    <property type="match status" value="1"/>
</dbReference>
<dbReference type="AlphaFoldDB" id="A0A8J3LPM2"/>
<accession>A0A8J3LPM2</accession>
<dbReference type="Gene3D" id="1.25.40.10">
    <property type="entry name" value="Tetratricopeptide repeat domain"/>
    <property type="match status" value="2"/>
</dbReference>
<dbReference type="SUPFAM" id="SSF52540">
    <property type="entry name" value="P-loop containing nucleoside triphosphate hydrolases"/>
    <property type="match status" value="1"/>
</dbReference>
<dbReference type="PROSITE" id="PS00622">
    <property type="entry name" value="HTH_LUXR_1"/>
    <property type="match status" value="1"/>
</dbReference>
<dbReference type="InterPro" id="IPR027417">
    <property type="entry name" value="P-loop_NTPase"/>
</dbReference>
<dbReference type="PRINTS" id="PR00038">
    <property type="entry name" value="HTHLUXR"/>
</dbReference>
<dbReference type="InterPro" id="IPR011990">
    <property type="entry name" value="TPR-like_helical_dom_sf"/>
</dbReference>